<name>A0A0F9FAG0_9ZZZZ</name>
<evidence type="ECO:0000313" key="1">
    <source>
        <dbReference type="EMBL" id="KKL75466.1"/>
    </source>
</evidence>
<organism evidence="1">
    <name type="scientific">marine sediment metagenome</name>
    <dbReference type="NCBI Taxonomy" id="412755"/>
    <lineage>
        <taxon>unclassified sequences</taxon>
        <taxon>metagenomes</taxon>
        <taxon>ecological metagenomes</taxon>
    </lineage>
</organism>
<sequence length="74" mass="8870">MELYNDHHAEAVAVEIWKDSGINDKLKTEIAEFKEAFDREFWRMGRDTKQVEFYAFQGQFHKTCLRMVEKLQGK</sequence>
<reference evidence="1" key="1">
    <citation type="journal article" date="2015" name="Nature">
        <title>Complex archaea that bridge the gap between prokaryotes and eukaryotes.</title>
        <authorList>
            <person name="Spang A."/>
            <person name="Saw J.H."/>
            <person name="Jorgensen S.L."/>
            <person name="Zaremba-Niedzwiedzka K."/>
            <person name="Martijn J."/>
            <person name="Lind A.E."/>
            <person name="van Eijk R."/>
            <person name="Schleper C."/>
            <person name="Guy L."/>
            <person name="Ettema T.J."/>
        </authorList>
    </citation>
    <scope>NUCLEOTIDE SEQUENCE</scope>
</reference>
<dbReference type="AlphaFoldDB" id="A0A0F9FAG0"/>
<proteinExistence type="predicted"/>
<dbReference type="EMBL" id="LAZR01024345">
    <property type="protein sequence ID" value="KKL75466.1"/>
    <property type="molecule type" value="Genomic_DNA"/>
</dbReference>
<comment type="caution">
    <text evidence="1">The sequence shown here is derived from an EMBL/GenBank/DDBJ whole genome shotgun (WGS) entry which is preliminary data.</text>
</comment>
<gene>
    <name evidence="1" type="ORF">LCGC14_2054650</name>
</gene>
<protein>
    <submittedName>
        <fullName evidence="1">Uncharacterized protein</fullName>
    </submittedName>
</protein>
<accession>A0A0F9FAG0</accession>